<evidence type="ECO:0000256" key="9">
    <source>
        <dbReference type="RuleBase" id="RU003357"/>
    </source>
</evidence>
<evidence type="ECO:0000256" key="6">
    <source>
        <dbReference type="ARBA" id="ARBA00023136"/>
    </source>
</evidence>
<sequence length="785" mass="85071">MKSTDQPRPQASSKELLVLATFASVAAQASAQSSAPAAKPQGPSKPDSSEMPDLVVEAERDRVLYNAQLLSPEKMTAPLLDTPQTFTVIPESVYKEQGARNLTDVLKNTPGITFNAGENGFGTDMSSFSMRGISTAGSIFYDGVRDSGSYSRDIFNVERVEVAKGPAADFGRGTAGGYVNIVTKTPLLDTFLSGTTSYAFDETDANGRFRNSIDYNQHIAGSPIEGTALRVNALFQEGGIAGRNYAEMNSWGIAPSLAFGLGTTSRAIFAFQHVEQNDIPDWGVPSGNSATGGGFDYVTRLGRDLYYGLSTDYDDSVSDAFLARFEHDLTPDITISNQTRIARTDRETEFTMPHSFNNATGTTVRQEHTKYDRDNFSLSNITGLTWTFNTGGIEHSLATGLEFMREESSSNRFGSTFRSTPSYAPIGNPAGFPPLTFGGTGDVTIDTAALYLYDTAKLNDQWQITGGFRAEYYEVELIDRNAAGVLGPNTYTSDDFTLGGKLGIVYKPAENGSIYGAAGISFLPPGSFLSNSDASRTGDNGFPGAGAGINSPGADPQYNLNYELGTKWDFCDGRISTTLAFFRTERHDVAITGRQHVNGVPTVPAQTMTGYHEQILQGVELGVAGKITDEWSIFGGMLWMDSERKVDAYWETARRLANAGDYTAQYSTFDGDELAFTPNFSANVWSTYDFPFGLTVGGGLQYVGSSYVGRPDDAERIIPNGRYGELPDYVTVNALVAYDVTENVTVRLNVDNVFDDVYAVSSNWSGVRSNLGPPRTYTISADWTF</sequence>
<dbReference type="Gene3D" id="2.40.170.20">
    <property type="entry name" value="TonB-dependent receptor, beta-barrel domain"/>
    <property type="match status" value="1"/>
</dbReference>
<evidence type="ECO:0000256" key="4">
    <source>
        <dbReference type="ARBA" id="ARBA00022692"/>
    </source>
</evidence>
<dbReference type="InterPro" id="IPR039426">
    <property type="entry name" value="TonB-dep_rcpt-like"/>
</dbReference>
<evidence type="ECO:0000256" key="10">
    <source>
        <dbReference type="SAM" id="MobiDB-lite"/>
    </source>
</evidence>
<protein>
    <submittedName>
        <fullName evidence="13">TonB-dependent receptor</fullName>
    </submittedName>
</protein>
<dbReference type="Proteomes" id="UP001207930">
    <property type="component" value="Unassembled WGS sequence"/>
</dbReference>
<evidence type="ECO:0000259" key="12">
    <source>
        <dbReference type="Pfam" id="PF07715"/>
    </source>
</evidence>
<proteinExistence type="inferred from homology"/>
<gene>
    <name evidence="13" type="ORF">OKA04_22650</name>
</gene>
<dbReference type="SUPFAM" id="SSF56935">
    <property type="entry name" value="Porins"/>
    <property type="match status" value="1"/>
</dbReference>
<keyword evidence="14" id="KW-1185">Reference proteome</keyword>
<dbReference type="RefSeq" id="WP_264503509.1">
    <property type="nucleotide sequence ID" value="NZ_JAPDDS010000019.1"/>
</dbReference>
<dbReference type="PANTHER" id="PTHR32552:SF83">
    <property type="entry name" value="BLR3904 PROTEIN"/>
    <property type="match status" value="1"/>
</dbReference>
<keyword evidence="3 8" id="KW-1134">Transmembrane beta strand</keyword>
<evidence type="ECO:0000313" key="14">
    <source>
        <dbReference type="Proteomes" id="UP001207930"/>
    </source>
</evidence>
<comment type="similarity">
    <text evidence="8 9">Belongs to the TonB-dependent receptor family.</text>
</comment>
<evidence type="ECO:0000313" key="13">
    <source>
        <dbReference type="EMBL" id="MCW1887554.1"/>
    </source>
</evidence>
<organism evidence="13 14">
    <name type="scientific">Luteolibacter flavescens</name>
    <dbReference type="NCBI Taxonomy" id="1859460"/>
    <lineage>
        <taxon>Bacteria</taxon>
        <taxon>Pseudomonadati</taxon>
        <taxon>Verrucomicrobiota</taxon>
        <taxon>Verrucomicrobiia</taxon>
        <taxon>Verrucomicrobiales</taxon>
        <taxon>Verrucomicrobiaceae</taxon>
        <taxon>Luteolibacter</taxon>
    </lineage>
</organism>
<accession>A0ABT3FWE9</accession>
<keyword evidence="6 8" id="KW-0472">Membrane</keyword>
<dbReference type="Pfam" id="PF00593">
    <property type="entry name" value="TonB_dep_Rec_b-barrel"/>
    <property type="match status" value="1"/>
</dbReference>
<feature type="domain" description="TonB-dependent receptor-like beta-barrel" evidence="11">
    <location>
        <begin position="278"/>
        <end position="753"/>
    </location>
</feature>
<keyword evidence="7 8" id="KW-0998">Cell outer membrane</keyword>
<keyword evidence="13" id="KW-0675">Receptor</keyword>
<dbReference type="Pfam" id="PF07715">
    <property type="entry name" value="Plug"/>
    <property type="match status" value="1"/>
</dbReference>
<comment type="subcellular location">
    <subcellularLocation>
        <location evidence="1 8">Cell outer membrane</location>
        <topology evidence="1 8">Multi-pass membrane protein</topology>
    </subcellularLocation>
</comment>
<evidence type="ECO:0000259" key="11">
    <source>
        <dbReference type="Pfam" id="PF00593"/>
    </source>
</evidence>
<dbReference type="InterPro" id="IPR012910">
    <property type="entry name" value="Plug_dom"/>
</dbReference>
<reference evidence="13 14" key="1">
    <citation type="submission" date="2022-10" db="EMBL/GenBank/DDBJ databases">
        <title>Luteolibacter flavescens strain MCCC 1K03193, whole genome shotgun sequencing project.</title>
        <authorList>
            <person name="Zhao G."/>
            <person name="Shen L."/>
        </authorList>
    </citation>
    <scope>NUCLEOTIDE SEQUENCE [LARGE SCALE GENOMIC DNA]</scope>
    <source>
        <strain evidence="13 14">MCCC 1K03193</strain>
    </source>
</reference>
<comment type="caution">
    <text evidence="13">The sequence shown here is derived from an EMBL/GenBank/DDBJ whole genome shotgun (WGS) entry which is preliminary data.</text>
</comment>
<dbReference type="InterPro" id="IPR037066">
    <property type="entry name" value="Plug_dom_sf"/>
</dbReference>
<feature type="region of interest" description="Disordered" evidence="10">
    <location>
        <begin position="29"/>
        <end position="51"/>
    </location>
</feature>
<feature type="compositionally biased region" description="Low complexity" evidence="10">
    <location>
        <begin position="29"/>
        <end position="44"/>
    </location>
</feature>
<name>A0ABT3FWE9_9BACT</name>
<dbReference type="PROSITE" id="PS52016">
    <property type="entry name" value="TONB_DEPENDENT_REC_3"/>
    <property type="match status" value="1"/>
</dbReference>
<evidence type="ECO:0000256" key="1">
    <source>
        <dbReference type="ARBA" id="ARBA00004571"/>
    </source>
</evidence>
<dbReference type="CDD" id="cd01347">
    <property type="entry name" value="ligand_gated_channel"/>
    <property type="match status" value="1"/>
</dbReference>
<evidence type="ECO:0000256" key="8">
    <source>
        <dbReference type="PROSITE-ProRule" id="PRU01360"/>
    </source>
</evidence>
<dbReference type="EMBL" id="JAPDDS010000019">
    <property type="protein sequence ID" value="MCW1887554.1"/>
    <property type="molecule type" value="Genomic_DNA"/>
</dbReference>
<dbReference type="Gene3D" id="2.170.130.10">
    <property type="entry name" value="TonB-dependent receptor, plug domain"/>
    <property type="match status" value="1"/>
</dbReference>
<dbReference type="PANTHER" id="PTHR32552">
    <property type="entry name" value="FERRICHROME IRON RECEPTOR-RELATED"/>
    <property type="match status" value="1"/>
</dbReference>
<evidence type="ECO:0000256" key="5">
    <source>
        <dbReference type="ARBA" id="ARBA00023077"/>
    </source>
</evidence>
<evidence type="ECO:0000256" key="3">
    <source>
        <dbReference type="ARBA" id="ARBA00022452"/>
    </source>
</evidence>
<dbReference type="InterPro" id="IPR000531">
    <property type="entry name" value="Beta-barrel_TonB"/>
</dbReference>
<evidence type="ECO:0000256" key="2">
    <source>
        <dbReference type="ARBA" id="ARBA00022448"/>
    </source>
</evidence>
<evidence type="ECO:0000256" key="7">
    <source>
        <dbReference type="ARBA" id="ARBA00023237"/>
    </source>
</evidence>
<dbReference type="InterPro" id="IPR036942">
    <property type="entry name" value="Beta-barrel_TonB_sf"/>
</dbReference>
<keyword evidence="2 8" id="KW-0813">Transport</keyword>
<keyword evidence="5 9" id="KW-0798">TonB box</keyword>
<feature type="domain" description="TonB-dependent receptor plug" evidence="12">
    <location>
        <begin position="79"/>
        <end position="177"/>
    </location>
</feature>
<keyword evidence="4 8" id="KW-0812">Transmembrane</keyword>